<comment type="subcellular location">
    <subcellularLocation>
        <location evidence="1">Cell inner membrane</location>
        <topology evidence="1">Multi-pass membrane protein</topology>
    </subcellularLocation>
    <subcellularLocation>
        <location evidence="9">Cell membrane</location>
        <topology evidence="9">Multi-pass membrane protein</topology>
    </subcellularLocation>
</comment>
<feature type="transmembrane region" description="Helical" evidence="9">
    <location>
        <begin position="182"/>
        <end position="202"/>
    </location>
</feature>
<evidence type="ECO:0000313" key="11">
    <source>
        <dbReference type="EMBL" id="MDF9409594.1"/>
    </source>
</evidence>
<dbReference type="GO" id="GO:0005886">
    <property type="term" value="C:plasma membrane"/>
    <property type="evidence" value="ECO:0007669"/>
    <property type="project" value="UniProtKB-SubCell"/>
</dbReference>
<feature type="transmembrane region" description="Helical" evidence="9">
    <location>
        <begin position="234"/>
        <end position="257"/>
    </location>
</feature>
<keyword evidence="3 9" id="KW-0813">Transport</keyword>
<evidence type="ECO:0000256" key="5">
    <source>
        <dbReference type="ARBA" id="ARBA00022519"/>
    </source>
</evidence>
<gene>
    <name evidence="11" type="ORF">L7E55_14745</name>
</gene>
<evidence type="ECO:0000256" key="7">
    <source>
        <dbReference type="ARBA" id="ARBA00022989"/>
    </source>
</evidence>
<evidence type="ECO:0000256" key="3">
    <source>
        <dbReference type="ARBA" id="ARBA00022448"/>
    </source>
</evidence>
<keyword evidence="5" id="KW-0997">Cell inner membrane</keyword>
<keyword evidence="12" id="KW-1185">Reference proteome</keyword>
<comment type="caution">
    <text evidence="11">The sequence shown here is derived from an EMBL/GenBank/DDBJ whole genome shotgun (WGS) entry which is preliminary data.</text>
</comment>
<proteinExistence type="inferred from homology"/>
<evidence type="ECO:0000256" key="2">
    <source>
        <dbReference type="ARBA" id="ARBA00007783"/>
    </source>
</evidence>
<feature type="domain" description="ABC transmembrane type-2" evidence="10">
    <location>
        <begin position="40"/>
        <end position="260"/>
    </location>
</feature>
<accession>A0A9X4JTZ7</accession>
<dbReference type="EMBL" id="JAKOAV010000035">
    <property type="protein sequence ID" value="MDF9409594.1"/>
    <property type="molecule type" value="Genomic_DNA"/>
</dbReference>
<dbReference type="PROSITE" id="PS51012">
    <property type="entry name" value="ABC_TM2"/>
    <property type="match status" value="1"/>
</dbReference>
<dbReference type="PANTHER" id="PTHR30413:SF8">
    <property type="entry name" value="TRANSPORT PERMEASE PROTEIN"/>
    <property type="match status" value="1"/>
</dbReference>
<dbReference type="GO" id="GO:0015920">
    <property type="term" value="P:lipopolysaccharide transport"/>
    <property type="evidence" value="ECO:0007669"/>
    <property type="project" value="TreeGrafter"/>
</dbReference>
<keyword evidence="7 9" id="KW-1133">Transmembrane helix</keyword>
<evidence type="ECO:0000256" key="9">
    <source>
        <dbReference type="RuleBase" id="RU361157"/>
    </source>
</evidence>
<dbReference type="RefSeq" id="WP_277445097.1">
    <property type="nucleotide sequence ID" value="NZ_JAKOAV010000035.1"/>
</dbReference>
<dbReference type="InterPro" id="IPR047817">
    <property type="entry name" value="ABC2_TM_bact-type"/>
</dbReference>
<feature type="transmembrane region" description="Helical" evidence="9">
    <location>
        <begin position="39"/>
        <end position="59"/>
    </location>
</feature>
<organism evidence="11 12">
    <name type="scientific">Pelotomaculum isophthalicicum JI</name>
    <dbReference type="NCBI Taxonomy" id="947010"/>
    <lineage>
        <taxon>Bacteria</taxon>
        <taxon>Bacillati</taxon>
        <taxon>Bacillota</taxon>
        <taxon>Clostridia</taxon>
        <taxon>Eubacteriales</taxon>
        <taxon>Desulfotomaculaceae</taxon>
        <taxon>Pelotomaculum</taxon>
    </lineage>
</organism>
<reference evidence="11" key="1">
    <citation type="submission" date="2022-02" db="EMBL/GenBank/DDBJ databases">
        <authorList>
            <person name="Leng L."/>
        </authorList>
    </citation>
    <scope>NUCLEOTIDE SEQUENCE</scope>
    <source>
        <strain evidence="11">JI</strain>
    </source>
</reference>
<name>A0A9X4JTZ7_9FIRM</name>
<feature type="transmembrane region" description="Helical" evidence="9">
    <location>
        <begin position="147"/>
        <end position="170"/>
    </location>
</feature>
<feature type="transmembrane region" description="Helical" evidence="9">
    <location>
        <begin position="71"/>
        <end position="92"/>
    </location>
</feature>
<dbReference type="AlphaFoldDB" id="A0A9X4JTZ7"/>
<keyword evidence="8 9" id="KW-0472">Membrane</keyword>
<evidence type="ECO:0000256" key="4">
    <source>
        <dbReference type="ARBA" id="ARBA00022475"/>
    </source>
</evidence>
<sequence>MIRPRKGRQLIDLKELGSYKELLYFLVAKEIKVRYRQTVLGGLWTVIQPFFLMIIFTVFMGKLAKLPSDGIPYPVFYFSAMIAWQYFASTVTRSGNSLIGNMKLISRVYFPRLLIPLAPALAGLLDFSIAFVVLIGIMLYFHIYPTVLTLLFPLLVIIMFFAASGAGMFLSALSAKYRDIPVTIPFLLQLWMFASPIVYPASMVPVKYQLLYALNPVAGVIEGFRAALLGTIPFPWHIILVSVLTSIILFGSGLFYFQQVERFFADII</sequence>
<dbReference type="Pfam" id="PF01061">
    <property type="entry name" value="ABC2_membrane"/>
    <property type="match status" value="1"/>
</dbReference>
<evidence type="ECO:0000313" key="12">
    <source>
        <dbReference type="Proteomes" id="UP001154312"/>
    </source>
</evidence>
<dbReference type="InterPro" id="IPR013525">
    <property type="entry name" value="ABC2_TM"/>
</dbReference>
<feature type="transmembrane region" description="Helical" evidence="9">
    <location>
        <begin position="113"/>
        <end position="141"/>
    </location>
</feature>
<dbReference type="PANTHER" id="PTHR30413">
    <property type="entry name" value="INNER MEMBRANE TRANSPORT PERMEASE"/>
    <property type="match status" value="1"/>
</dbReference>
<evidence type="ECO:0000256" key="8">
    <source>
        <dbReference type="ARBA" id="ARBA00023136"/>
    </source>
</evidence>
<evidence type="ECO:0000259" key="10">
    <source>
        <dbReference type="PROSITE" id="PS51012"/>
    </source>
</evidence>
<evidence type="ECO:0000256" key="6">
    <source>
        <dbReference type="ARBA" id="ARBA00022692"/>
    </source>
</evidence>
<dbReference type="Proteomes" id="UP001154312">
    <property type="component" value="Unassembled WGS sequence"/>
</dbReference>
<keyword evidence="6 9" id="KW-0812">Transmembrane</keyword>
<keyword evidence="4 9" id="KW-1003">Cell membrane</keyword>
<dbReference type="GO" id="GO:0140359">
    <property type="term" value="F:ABC-type transporter activity"/>
    <property type="evidence" value="ECO:0007669"/>
    <property type="project" value="InterPro"/>
</dbReference>
<protein>
    <recommendedName>
        <fullName evidence="9">Transport permease protein</fullName>
    </recommendedName>
</protein>
<evidence type="ECO:0000256" key="1">
    <source>
        <dbReference type="ARBA" id="ARBA00004429"/>
    </source>
</evidence>
<comment type="similarity">
    <text evidence="2 9">Belongs to the ABC-2 integral membrane protein family.</text>
</comment>